<evidence type="ECO:0000256" key="4">
    <source>
        <dbReference type="PROSITE-ProRule" id="PRU00176"/>
    </source>
</evidence>
<dbReference type="SUPFAM" id="SSF54928">
    <property type="entry name" value="RNA-binding domain, RBD"/>
    <property type="match status" value="1"/>
</dbReference>
<keyword evidence="2 4" id="KW-0694">RNA-binding</keyword>
<dbReference type="GO" id="GO:0003723">
    <property type="term" value="F:RNA binding"/>
    <property type="evidence" value="ECO:0007669"/>
    <property type="project" value="UniProtKB-UniRule"/>
</dbReference>
<organism evidence="7 8">
    <name type="scientific">Coemansia pectinata</name>
    <dbReference type="NCBI Taxonomy" id="1052879"/>
    <lineage>
        <taxon>Eukaryota</taxon>
        <taxon>Fungi</taxon>
        <taxon>Fungi incertae sedis</taxon>
        <taxon>Zoopagomycota</taxon>
        <taxon>Kickxellomycotina</taxon>
        <taxon>Kickxellomycetes</taxon>
        <taxon>Kickxellales</taxon>
        <taxon>Kickxellaceae</taxon>
        <taxon>Coemansia</taxon>
    </lineage>
</organism>
<comment type="subcellular location">
    <subcellularLocation>
        <location evidence="1">Nucleus</location>
        <location evidence="1">Nucleolus</location>
    </subcellularLocation>
</comment>
<evidence type="ECO:0000259" key="6">
    <source>
        <dbReference type="PROSITE" id="PS50102"/>
    </source>
</evidence>
<feature type="compositionally biased region" description="Basic and acidic residues" evidence="5">
    <location>
        <begin position="404"/>
        <end position="418"/>
    </location>
</feature>
<dbReference type="EMBL" id="JANBUH010000187">
    <property type="protein sequence ID" value="KAJ2753483.1"/>
    <property type="molecule type" value="Genomic_DNA"/>
</dbReference>
<evidence type="ECO:0000313" key="8">
    <source>
        <dbReference type="Proteomes" id="UP001140011"/>
    </source>
</evidence>
<feature type="domain" description="RRM" evidence="6">
    <location>
        <begin position="8"/>
        <end position="87"/>
    </location>
</feature>
<evidence type="ECO:0000256" key="2">
    <source>
        <dbReference type="ARBA" id="ARBA00022884"/>
    </source>
</evidence>
<dbReference type="CDD" id="cd12226">
    <property type="entry name" value="RRM_NOL8"/>
    <property type="match status" value="1"/>
</dbReference>
<dbReference type="GO" id="GO:0005730">
    <property type="term" value="C:nucleolus"/>
    <property type="evidence" value="ECO:0007669"/>
    <property type="project" value="UniProtKB-SubCell"/>
</dbReference>
<dbReference type="InterPro" id="IPR012677">
    <property type="entry name" value="Nucleotide-bd_a/b_plait_sf"/>
</dbReference>
<comment type="caution">
    <text evidence="7">The sequence shown here is derived from an EMBL/GenBank/DDBJ whole genome shotgun (WGS) entry which is preliminary data.</text>
</comment>
<name>A0A9W8H0C6_9FUNG</name>
<feature type="compositionally biased region" description="Basic and acidic residues" evidence="5">
    <location>
        <begin position="459"/>
        <end position="469"/>
    </location>
</feature>
<dbReference type="InterPro" id="IPR034138">
    <property type="entry name" value="NOP8_RRM"/>
</dbReference>
<feature type="region of interest" description="Disordered" evidence="5">
    <location>
        <begin position="238"/>
        <end position="270"/>
    </location>
</feature>
<feature type="region of interest" description="Disordered" evidence="5">
    <location>
        <begin position="388"/>
        <end position="532"/>
    </location>
</feature>
<dbReference type="AlphaFoldDB" id="A0A9W8H0C6"/>
<feature type="region of interest" description="Disordered" evidence="5">
    <location>
        <begin position="550"/>
        <end position="647"/>
    </location>
</feature>
<protein>
    <recommendedName>
        <fullName evidence="6">RRM domain-containing protein</fullName>
    </recommendedName>
</protein>
<feature type="compositionally biased region" description="Low complexity" evidence="5">
    <location>
        <begin position="429"/>
        <end position="451"/>
    </location>
</feature>
<keyword evidence="8" id="KW-1185">Reference proteome</keyword>
<gene>
    <name evidence="7" type="ORF">GGI19_003102</name>
</gene>
<evidence type="ECO:0000256" key="1">
    <source>
        <dbReference type="ARBA" id="ARBA00004604"/>
    </source>
</evidence>
<dbReference type="PROSITE" id="PS50102">
    <property type="entry name" value="RRM"/>
    <property type="match status" value="1"/>
</dbReference>
<feature type="compositionally biased region" description="Acidic residues" evidence="5">
    <location>
        <begin position="473"/>
        <end position="500"/>
    </location>
</feature>
<reference evidence="7" key="1">
    <citation type="submission" date="2022-07" db="EMBL/GenBank/DDBJ databases">
        <title>Phylogenomic reconstructions and comparative analyses of Kickxellomycotina fungi.</title>
        <authorList>
            <person name="Reynolds N.K."/>
            <person name="Stajich J.E."/>
            <person name="Barry K."/>
            <person name="Grigoriev I.V."/>
            <person name="Crous P."/>
            <person name="Smith M.E."/>
        </authorList>
    </citation>
    <scope>NUCLEOTIDE SEQUENCE</scope>
    <source>
        <strain evidence="7">BCRC 34297</strain>
    </source>
</reference>
<feature type="compositionally biased region" description="Gly residues" evidence="5">
    <location>
        <begin position="520"/>
        <end position="531"/>
    </location>
</feature>
<dbReference type="InterPro" id="IPR000504">
    <property type="entry name" value="RRM_dom"/>
</dbReference>
<evidence type="ECO:0000256" key="3">
    <source>
        <dbReference type="ARBA" id="ARBA00023242"/>
    </source>
</evidence>
<feature type="region of interest" description="Disordered" evidence="5">
    <location>
        <begin position="328"/>
        <end position="358"/>
    </location>
</feature>
<dbReference type="Proteomes" id="UP001140011">
    <property type="component" value="Unassembled WGS sequence"/>
</dbReference>
<dbReference type="Pfam" id="PF00076">
    <property type="entry name" value="RRM_1"/>
    <property type="match status" value="1"/>
</dbReference>
<dbReference type="Gene3D" id="3.30.70.330">
    <property type="match status" value="1"/>
</dbReference>
<dbReference type="InterPro" id="IPR035979">
    <property type="entry name" value="RBD_domain_sf"/>
</dbReference>
<dbReference type="PANTHER" id="PTHR48029:SF1">
    <property type="entry name" value="NUCLEOLAR PROTEIN 8"/>
    <property type="match status" value="1"/>
</dbReference>
<keyword evidence="3" id="KW-0539">Nucleus</keyword>
<feature type="compositionally biased region" description="Low complexity" evidence="5">
    <location>
        <begin position="343"/>
        <end position="354"/>
    </location>
</feature>
<evidence type="ECO:0000256" key="5">
    <source>
        <dbReference type="SAM" id="MobiDB-lite"/>
    </source>
</evidence>
<proteinExistence type="predicted"/>
<feature type="compositionally biased region" description="Basic and acidic residues" evidence="5">
    <location>
        <begin position="611"/>
        <end position="625"/>
    </location>
</feature>
<evidence type="ECO:0000313" key="7">
    <source>
        <dbReference type="EMBL" id="KAJ2753483.1"/>
    </source>
</evidence>
<dbReference type="OrthoDB" id="21643at2759"/>
<accession>A0A9W8H0C6</accession>
<dbReference type="PANTHER" id="PTHR48029">
    <property type="entry name" value="NUCLEOLAR PROTEIN 8"/>
    <property type="match status" value="1"/>
</dbReference>
<dbReference type="SMART" id="SM00360">
    <property type="entry name" value="RRM"/>
    <property type="match status" value="1"/>
</dbReference>
<sequence>MSEEALEMRVYIGGLTQAVTDADVCGRFKPFGEVRSVELPLTATGEGCRGFGYVNMKITAAQWRRCVSLYTGAKWKGGKLRIEEAKEDYTARLQREWAEVMEPPTIIADKDERLAMRKKKMYASATSDGLEVEDMTLVTEKNISRYPGWIKGRYGRPVLKYSVIRPSGKALNYDPAKYKSAFERLAPVDGVEAKGSADLQWEYDSDAAAGDFEAARQMPQSALSVIEKMRDQGAKRQRLEDEAQRVQKKLRVQSGAEEAETRPTARAPVSSVGSIGGVVEFEMDNVDDSTIDAALELAPFEDAEDIALLASSRNAVAVPELQAKLASGAFDSDSESDSDRPARSAARGGSTAAARLDEHLSGFDEEAAALAKERERMSAIVLQLLAQEPSSFEADYTNSAPVDGSEKQKTSQKSRDSKPSGNKGKGSGKADSSSSSDDSGSDSSSSESNGGSDDGSDQGSDKGSGEKASDGSSDSESDSDDESESDSESESDDSDAMDVDDSNKPALTSLFGGDQQQQTGAGGGLFGGPSGGFKFTEALGLEADEPSAMIKDDDEEGSAPVTGGSRLAGPAERNLNANRLPAFFPDVDSPMFRRPEPVFQRQKTEEELEADLERTSKEMTKEYKAQLRSTVRKVQKLSDKRTQRRPN</sequence>